<evidence type="ECO:0008006" key="4">
    <source>
        <dbReference type="Google" id="ProtNLM"/>
    </source>
</evidence>
<organism evidence="2 3">
    <name type="scientific">Nocardioides mesophilus</name>
    <dbReference type="NCBI Taxonomy" id="433659"/>
    <lineage>
        <taxon>Bacteria</taxon>
        <taxon>Bacillati</taxon>
        <taxon>Actinomycetota</taxon>
        <taxon>Actinomycetes</taxon>
        <taxon>Propionibacteriales</taxon>
        <taxon>Nocardioidaceae</taxon>
        <taxon>Nocardioides</taxon>
    </lineage>
</organism>
<dbReference type="RefSeq" id="WP_187579338.1">
    <property type="nucleotide sequence ID" value="NZ_CP060713.1"/>
</dbReference>
<sequence length="231" mass="23646">MTSTTLTTGTSSTSAAATTDHGPSRVLGVLAGLASIAAPLLFVAGAATSPPQESPATDDYIASLAADPVLSGISANLFHYSWVLFAFAAIASIGLVRGRRGRALTTAGGLAAAFGSIQFTGLLWSDWMNVALGNTVTMPEAVAVFEHVNAAPSIAVWLLSAKVFGLLGFPVLYAGLARAGVITWWLVPLSLLPMIAFGVVGGVVGIALAVLLYAPSYVVGVRLVQRARLAH</sequence>
<feature type="transmembrane region" description="Helical" evidence="1">
    <location>
        <begin position="185"/>
        <end position="214"/>
    </location>
</feature>
<protein>
    <recommendedName>
        <fullName evidence="4">DUF4386 family protein</fullName>
    </recommendedName>
</protein>
<feature type="transmembrane region" description="Helical" evidence="1">
    <location>
        <begin position="154"/>
        <end position="173"/>
    </location>
</feature>
<dbReference type="KEGG" id="nmes:H9L09_03370"/>
<keyword evidence="1" id="KW-0812">Transmembrane</keyword>
<evidence type="ECO:0000313" key="2">
    <source>
        <dbReference type="EMBL" id="QNN53496.1"/>
    </source>
</evidence>
<name>A0A7G9RD21_9ACTN</name>
<feature type="transmembrane region" description="Helical" evidence="1">
    <location>
        <begin position="77"/>
        <end position="96"/>
    </location>
</feature>
<feature type="transmembrane region" description="Helical" evidence="1">
    <location>
        <begin position="103"/>
        <end position="124"/>
    </location>
</feature>
<keyword evidence="1" id="KW-0472">Membrane</keyword>
<gene>
    <name evidence="2" type="ORF">H9L09_03370</name>
</gene>
<proteinExistence type="predicted"/>
<dbReference type="EMBL" id="CP060713">
    <property type="protein sequence ID" value="QNN53496.1"/>
    <property type="molecule type" value="Genomic_DNA"/>
</dbReference>
<keyword evidence="3" id="KW-1185">Reference proteome</keyword>
<reference evidence="2 3" key="1">
    <citation type="submission" date="2020-08" db="EMBL/GenBank/DDBJ databases">
        <title>Genome sequence of Nocardioides mesophilus KACC 16243T.</title>
        <authorList>
            <person name="Hyun D.-W."/>
            <person name="Bae J.-W."/>
        </authorList>
    </citation>
    <scope>NUCLEOTIDE SEQUENCE [LARGE SCALE GENOMIC DNA]</scope>
    <source>
        <strain evidence="2 3">KACC 16243</strain>
    </source>
</reference>
<dbReference type="AlphaFoldDB" id="A0A7G9RD21"/>
<feature type="transmembrane region" description="Helical" evidence="1">
    <location>
        <begin position="26"/>
        <end position="47"/>
    </location>
</feature>
<evidence type="ECO:0000256" key="1">
    <source>
        <dbReference type="SAM" id="Phobius"/>
    </source>
</evidence>
<accession>A0A7G9RD21</accession>
<keyword evidence="1" id="KW-1133">Transmembrane helix</keyword>
<evidence type="ECO:0000313" key="3">
    <source>
        <dbReference type="Proteomes" id="UP000515947"/>
    </source>
</evidence>
<dbReference type="Proteomes" id="UP000515947">
    <property type="component" value="Chromosome"/>
</dbReference>